<evidence type="ECO:0000256" key="6">
    <source>
        <dbReference type="SAM" id="MobiDB-lite"/>
    </source>
</evidence>
<protein>
    <submittedName>
        <fullName evidence="8">Sugar ABC transporter substrate-binding protein</fullName>
    </submittedName>
</protein>
<keyword evidence="3" id="KW-0472">Membrane</keyword>
<dbReference type="CDD" id="cd13585">
    <property type="entry name" value="PBP2_TMBP_like"/>
    <property type="match status" value="1"/>
</dbReference>
<feature type="chain" id="PRO_5039411247" evidence="7">
    <location>
        <begin position="36"/>
        <end position="460"/>
    </location>
</feature>
<dbReference type="RefSeq" id="WP_210883785.1">
    <property type="nucleotide sequence ID" value="NZ_JAGPYQ010000001.1"/>
</dbReference>
<dbReference type="PANTHER" id="PTHR43649:SF33">
    <property type="entry name" value="POLYGALACTURONAN_RHAMNOGALACTURONAN-BINDING PROTEIN YTCQ"/>
    <property type="match status" value="1"/>
</dbReference>
<dbReference type="Proteomes" id="UP000677413">
    <property type="component" value="Unassembled WGS sequence"/>
</dbReference>
<name>A0A941B9D7_9ACTN</name>
<dbReference type="Gene3D" id="3.40.190.10">
    <property type="entry name" value="Periplasmic binding protein-like II"/>
    <property type="match status" value="1"/>
</dbReference>
<evidence type="ECO:0000313" key="9">
    <source>
        <dbReference type="Proteomes" id="UP000677413"/>
    </source>
</evidence>
<evidence type="ECO:0000256" key="7">
    <source>
        <dbReference type="SAM" id="SignalP"/>
    </source>
</evidence>
<keyword evidence="4" id="KW-0564">Palmitate</keyword>
<keyword evidence="2 7" id="KW-0732">Signal</keyword>
<dbReference type="EMBL" id="JAGPYQ010000001">
    <property type="protein sequence ID" value="MBQ0849958.1"/>
    <property type="molecule type" value="Genomic_DNA"/>
</dbReference>
<reference evidence="8 9" key="1">
    <citation type="submission" date="2021-04" db="EMBL/GenBank/DDBJ databases">
        <authorList>
            <person name="Tang X."/>
            <person name="Zhou X."/>
            <person name="Chen X."/>
            <person name="Cernava T."/>
            <person name="Zhang C."/>
        </authorList>
    </citation>
    <scope>NUCLEOTIDE SEQUENCE [LARGE SCALE GENOMIC DNA]</scope>
    <source>
        <strain evidence="8 9">BH-SS-21</strain>
    </source>
</reference>
<evidence type="ECO:0000256" key="1">
    <source>
        <dbReference type="ARBA" id="ARBA00022475"/>
    </source>
</evidence>
<evidence type="ECO:0000256" key="2">
    <source>
        <dbReference type="ARBA" id="ARBA00022729"/>
    </source>
</evidence>
<keyword evidence="1" id="KW-1003">Cell membrane</keyword>
<dbReference type="Pfam" id="PF01547">
    <property type="entry name" value="SBP_bac_1"/>
    <property type="match status" value="1"/>
</dbReference>
<dbReference type="SUPFAM" id="SSF53850">
    <property type="entry name" value="Periplasmic binding protein-like II"/>
    <property type="match status" value="1"/>
</dbReference>
<evidence type="ECO:0000313" key="8">
    <source>
        <dbReference type="EMBL" id="MBQ0849958.1"/>
    </source>
</evidence>
<sequence length="460" mass="48797">MKSSIRSSGIRSSRGARRSAAAVAVSAVLALTATACGDDGSGSSGDKGAEGSGKGEITFWDNNGGVRTDIWKEIIADFEKANPDIDVKYVPIAATEYQSKVDTSIQAKGLPDVGGVGAAMLAGFAAQNALEPLDDRLGKSSLNGKLNEDMVKSLKAAGGGGADDSTLYSVPTSANNGVLYYRTDLFTSAGLDAPTTWDKFYDSADKLTDKDKNAFGYTIRGGAGSIAQALDAMYGQSGITSFWDNGNEKTTVNDPKNVAALEKYTALFKKVTPAADLNNDFTKMVAQWDSGTIGMLNHNLGSYQDHVKALGADKFRGIPQPIGPGGKRVQVSNPVDGLGIFKTSKNKDAAWKFIEFATEKAQNSKFNESAGQVPSNTDAAKDAWVSKAEPTKLAAEALTDGSTTIVQLPYYLPDWNTISKTDNEPAFQKVLNGSLSEKEFLDTLADQLNTAQTEWNEQKG</sequence>
<gene>
    <name evidence="8" type="ORF">J8N05_17285</name>
</gene>
<evidence type="ECO:0000256" key="5">
    <source>
        <dbReference type="ARBA" id="ARBA00023288"/>
    </source>
</evidence>
<dbReference type="InterPro" id="IPR050490">
    <property type="entry name" value="Bact_solute-bd_prot1"/>
</dbReference>
<accession>A0A941B9D7</accession>
<keyword evidence="5" id="KW-0449">Lipoprotein</keyword>
<keyword evidence="9" id="KW-1185">Reference proteome</keyword>
<proteinExistence type="predicted"/>
<evidence type="ECO:0000256" key="3">
    <source>
        <dbReference type="ARBA" id="ARBA00023136"/>
    </source>
</evidence>
<evidence type="ECO:0000256" key="4">
    <source>
        <dbReference type="ARBA" id="ARBA00023139"/>
    </source>
</evidence>
<dbReference type="InterPro" id="IPR006059">
    <property type="entry name" value="SBP"/>
</dbReference>
<feature type="region of interest" description="Disordered" evidence="6">
    <location>
        <begin position="38"/>
        <end position="60"/>
    </location>
</feature>
<comment type="caution">
    <text evidence="8">The sequence shown here is derived from an EMBL/GenBank/DDBJ whole genome shotgun (WGS) entry which is preliminary data.</text>
</comment>
<dbReference type="PANTHER" id="PTHR43649">
    <property type="entry name" value="ARABINOSE-BINDING PROTEIN-RELATED"/>
    <property type="match status" value="1"/>
</dbReference>
<organism evidence="8 9">
    <name type="scientific">Streptomyces liliiviolaceus</name>
    <dbReference type="NCBI Taxonomy" id="2823109"/>
    <lineage>
        <taxon>Bacteria</taxon>
        <taxon>Bacillati</taxon>
        <taxon>Actinomycetota</taxon>
        <taxon>Actinomycetes</taxon>
        <taxon>Kitasatosporales</taxon>
        <taxon>Streptomycetaceae</taxon>
        <taxon>Streptomyces</taxon>
    </lineage>
</organism>
<dbReference type="AlphaFoldDB" id="A0A941B9D7"/>
<feature type="compositionally biased region" description="Gly residues" evidence="6">
    <location>
        <begin position="39"/>
        <end position="54"/>
    </location>
</feature>
<feature type="signal peptide" evidence="7">
    <location>
        <begin position="1"/>
        <end position="35"/>
    </location>
</feature>